<protein>
    <submittedName>
        <fullName evidence="3">Isochorismatase</fullName>
    </submittedName>
</protein>
<gene>
    <name evidence="3" type="ORF">CSW57_21470</name>
</gene>
<evidence type="ECO:0000313" key="3">
    <source>
        <dbReference type="EMBL" id="PHV66187.1"/>
    </source>
</evidence>
<evidence type="ECO:0000256" key="1">
    <source>
        <dbReference type="ARBA" id="ARBA00022801"/>
    </source>
</evidence>
<dbReference type="Gene3D" id="3.40.50.850">
    <property type="entry name" value="Isochorismatase-like"/>
    <property type="match status" value="1"/>
</dbReference>
<reference evidence="3 4" key="1">
    <citation type="submission" date="2017-10" db="EMBL/GenBank/DDBJ databases">
        <title>The draft genome sequence of Williamsia sp. BULT 1.1 isolated from the semi-arid grassland soils from South Africa.</title>
        <authorList>
            <person name="Kabwe M.H."/>
            <person name="Govender N."/>
            <person name="Mutseka Lunga P."/>
            <person name="Vikram S."/>
            <person name="Makhalanyane T.P."/>
        </authorList>
    </citation>
    <scope>NUCLEOTIDE SEQUENCE [LARGE SCALE GENOMIC DNA]</scope>
    <source>
        <strain evidence="3 4">BULT 1.1</strain>
    </source>
</reference>
<proteinExistence type="predicted"/>
<dbReference type="CDD" id="cd00431">
    <property type="entry name" value="cysteine_hydrolases"/>
    <property type="match status" value="1"/>
</dbReference>
<feature type="domain" description="Isochorismatase-like" evidence="2">
    <location>
        <begin position="5"/>
        <end position="180"/>
    </location>
</feature>
<dbReference type="Pfam" id="PF00857">
    <property type="entry name" value="Isochorismatase"/>
    <property type="match status" value="1"/>
</dbReference>
<dbReference type="EMBL" id="PEBD01000010">
    <property type="protein sequence ID" value="PHV66187.1"/>
    <property type="molecule type" value="Genomic_DNA"/>
</dbReference>
<evidence type="ECO:0000259" key="2">
    <source>
        <dbReference type="Pfam" id="PF00857"/>
    </source>
</evidence>
<comment type="caution">
    <text evidence="3">The sequence shown here is derived from an EMBL/GenBank/DDBJ whole genome shotgun (WGS) entry which is preliminary data.</text>
</comment>
<dbReference type="PANTHER" id="PTHR43540">
    <property type="entry name" value="PEROXYUREIDOACRYLATE/UREIDOACRYLATE AMIDOHYDROLASE-RELATED"/>
    <property type="match status" value="1"/>
</dbReference>
<name>A0A2G3PK38_WILMA</name>
<organism evidence="3 4">
    <name type="scientific">Williamsia marianensis</name>
    <dbReference type="NCBI Taxonomy" id="85044"/>
    <lineage>
        <taxon>Bacteria</taxon>
        <taxon>Bacillati</taxon>
        <taxon>Actinomycetota</taxon>
        <taxon>Actinomycetes</taxon>
        <taxon>Mycobacteriales</taxon>
        <taxon>Nocardiaceae</taxon>
        <taxon>Williamsia</taxon>
    </lineage>
</organism>
<dbReference type="InterPro" id="IPR036380">
    <property type="entry name" value="Isochorismatase-like_sf"/>
</dbReference>
<sequence length="186" mass="19299">MSDQALLVMDYQPVILGSVGGEDSPALAAAQTAVDAARNAGVPVIFVRVAFRAGYPEINPDNKGFAPLANYGDVFVESEPTAQVHPSLNPAPNEAIVTKRRMSAFAGSDLSAVLGGFGVTHLVLAGLTTSGVVLSTLRHASDADFELTVLADACADTDQDVHNILVEKVFPAHADVVSAKSWAASL</sequence>
<dbReference type="Proteomes" id="UP000225108">
    <property type="component" value="Unassembled WGS sequence"/>
</dbReference>
<dbReference type="GO" id="GO:0016787">
    <property type="term" value="F:hydrolase activity"/>
    <property type="evidence" value="ECO:0007669"/>
    <property type="project" value="UniProtKB-KW"/>
</dbReference>
<keyword evidence="1" id="KW-0378">Hydrolase</keyword>
<dbReference type="AlphaFoldDB" id="A0A2G3PK38"/>
<accession>A0A2G3PK38</accession>
<dbReference type="RefSeq" id="WP_099384449.1">
    <property type="nucleotide sequence ID" value="NZ_PEBD01000010.1"/>
</dbReference>
<dbReference type="InterPro" id="IPR000868">
    <property type="entry name" value="Isochorismatase-like_dom"/>
</dbReference>
<evidence type="ECO:0000313" key="4">
    <source>
        <dbReference type="Proteomes" id="UP000225108"/>
    </source>
</evidence>
<dbReference type="SUPFAM" id="SSF52499">
    <property type="entry name" value="Isochorismatase-like hydrolases"/>
    <property type="match status" value="1"/>
</dbReference>
<dbReference type="InterPro" id="IPR050272">
    <property type="entry name" value="Isochorismatase-like_hydrls"/>
</dbReference>
<dbReference type="PANTHER" id="PTHR43540:SF1">
    <property type="entry name" value="ISOCHORISMATASE HYDROLASE"/>
    <property type="match status" value="1"/>
</dbReference>